<keyword evidence="2" id="KW-1185">Reference proteome</keyword>
<gene>
    <name evidence="1" type="ORF">E3N88_45718</name>
</gene>
<reference evidence="1 2" key="1">
    <citation type="submission" date="2019-05" db="EMBL/GenBank/DDBJ databases">
        <title>Mikania micrantha, genome provides insights into the molecular mechanism of rapid growth.</title>
        <authorList>
            <person name="Liu B."/>
        </authorList>
    </citation>
    <scope>NUCLEOTIDE SEQUENCE [LARGE SCALE GENOMIC DNA]</scope>
    <source>
        <strain evidence="1">NLD-2019</strain>
        <tissue evidence="1">Leaf</tissue>
    </source>
</reference>
<dbReference type="EMBL" id="SZYD01002468">
    <property type="protein sequence ID" value="KAC9514746.1"/>
    <property type="molecule type" value="Genomic_DNA"/>
</dbReference>
<organism evidence="1 2">
    <name type="scientific">Mikania micrantha</name>
    <name type="common">bitter vine</name>
    <dbReference type="NCBI Taxonomy" id="192012"/>
    <lineage>
        <taxon>Eukaryota</taxon>
        <taxon>Viridiplantae</taxon>
        <taxon>Streptophyta</taxon>
        <taxon>Embryophyta</taxon>
        <taxon>Tracheophyta</taxon>
        <taxon>Spermatophyta</taxon>
        <taxon>Magnoliopsida</taxon>
        <taxon>eudicotyledons</taxon>
        <taxon>Gunneridae</taxon>
        <taxon>Pentapetalae</taxon>
        <taxon>asterids</taxon>
        <taxon>campanulids</taxon>
        <taxon>Asterales</taxon>
        <taxon>Asteraceae</taxon>
        <taxon>Asteroideae</taxon>
        <taxon>Heliantheae alliance</taxon>
        <taxon>Eupatorieae</taxon>
        <taxon>Mikania</taxon>
    </lineage>
</organism>
<name>A0A5N6L8J2_9ASTR</name>
<proteinExistence type="predicted"/>
<protein>
    <submittedName>
        <fullName evidence="1">Uncharacterized protein</fullName>
    </submittedName>
</protein>
<accession>A0A5N6L8J2</accession>
<dbReference type="Proteomes" id="UP000326396">
    <property type="component" value="Unassembled WGS sequence"/>
</dbReference>
<evidence type="ECO:0000313" key="1">
    <source>
        <dbReference type="EMBL" id="KAC9514746.1"/>
    </source>
</evidence>
<dbReference type="AlphaFoldDB" id="A0A5N6L8J2"/>
<evidence type="ECO:0000313" key="2">
    <source>
        <dbReference type="Proteomes" id="UP000326396"/>
    </source>
</evidence>
<sequence length="148" mass="17007">MLKKHEQGKFNEKVEEGYFLWYSAPNKRVYNILTHNVEEWYNVDVQKYSMPPPGKGPDWMFNFLIYLTLSTCLPFQVLVQAHDDSSDSDDNQSHPDVPEPYVDNIVSALEDLNLNNLDPQVEVPAHPVGRINRIHPQDNIIGNPTDGM</sequence>
<comment type="caution">
    <text evidence="1">The sequence shown here is derived from an EMBL/GenBank/DDBJ whole genome shotgun (WGS) entry which is preliminary data.</text>
</comment>
<dbReference type="OrthoDB" id="1751476at2759"/>